<dbReference type="RefSeq" id="WP_170156440.1">
    <property type="nucleotide sequence ID" value="NZ_FWFU01000001.1"/>
</dbReference>
<accession>A0A1X6YLZ8</accession>
<keyword evidence="3" id="KW-1185">Reference proteome</keyword>
<dbReference type="Proteomes" id="UP000193207">
    <property type="component" value="Unassembled WGS sequence"/>
</dbReference>
<evidence type="ECO:0000313" key="3">
    <source>
        <dbReference type="Proteomes" id="UP000193207"/>
    </source>
</evidence>
<name>A0A1X6YLZ8_9RHOB</name>
<evidence type="ECO:0000256" key="1">
    <source>
        <dbReference type="SAM" id="MobiDB-lite"/>
    </source>
</evidence>
<proteinExistence type="predicted"/>
<reference evidence="2 3" key="1">
    <citation type="submission" date="2017-03" db="EMBL/GenBank/DDBJ databases">
        <authorList>
            <person name="Afonso C.L."/>
            <person name="Miller P.J."/>
            <person name="Scott M.A."/>
            <person name="Spackman E."/>
            <person name="Goraichik I."/>
            <person name="Dimitrov K.M."/>
            <person name="Suarez D.L."/>
            <person name="Swayne D.E."/>
        </authorList>
    </citation>
    <scope>NUCLEOTIDE SEQUENCE [LARGE SCALE GENOMIC DNA]</scope>
    <source>
        <strain evidence="2 3">CECT 8110</strain>
    </source>
</reference>
<protein>
    <submittedName>
        <fullName evidence="2">Uncharacterized protein</fullName>
    </submittedName>
</protein>
<feature type="region of interest" description="Disordered" evidence="1">
    <location>
        <begin position="1"/>
        <end position="22"/>
    </location>
</feature>
<gene>
    <name evidence="2" type="ORF">ROH8110_00960</name>
</gene>
<dbReference type="AlphaFoldDB" id="A0A1X6YLZ8"/>
<organism evidence="2 3">
    <name type="scientific">Roseovarius halotolerans</name>
    <dbReference type="NCBI Taxonomy" id="505353"/>
    <lineage>
        <taxon>Bacteria</taxon>
        <taxon>Pseudomonadati</taxon>
        <taxon>Pseudomonadota</taxon>
        <taxon>Alphaproteobacteria</taxon>
        <taxon>Rhodobacterales</taxon>
        <taxon>Roseobacteraceae</taxon>
        <taxon>Roseovarius</taxon>
    </lineage>
</organism>
<dbReference type="EMBL" id="FWFU01000001">
    <property type="protein sequence ID" value="SLN23558.1"/>
    <property type="molecule type" value="Genomic_DNA"/>
</dbReference>
<sequence length="46" mass="5027">MSNIITHRGPVPGTGHLPDRPWLSATARNAHAKRLRMGGETTLHLT</sequence>
<evidence type="ECO:0000313" key="2">
    <source>
        <dbReference type="EMBL" id="SLN23558.1"/>
    </source>
</evidence>